<keyword evidence="1" id="KW-0175">Coiled coil</keyword>
<organism evidence="3">
    <name type="scientific">Pseudo-nitzschia australis</name>
    <dbReference type="NCBI Taxonomy" id="44445"/>
    <lineage>
        <taxon>Eukaryota</taxon>
        <taxon>Sar</taxon>
        <taxon>Stramenopiles</taxon>
        <taxon>Ochrophyta</taxon>
        <taxon>Bacillariophyta</taxon>
        <taxon>Bacillariophyceae</taxon>
        <taxon>Bacillariophycidae</taxon>
        <taxon>Bacillariales</taxon>
        <taxon>Bacillariaceae</taxon>
        <taxon>Pseudo-nitzschia</taxon>
    </lineage>
</organism>
<feature type="coiled-coil region" evidence="1">
    <location>
        <begin position="668"/>
        <end position="829"/>
    </location>
</feature>
<feature type="coiled-coil region" evidence="1">
    <location>
        <begin position="560"/>
        <end position="598"/>
    </location>
</feature>
<name>A0A7S4EFN2_9STRA</name>
<feature type="region of interest" description="Disordered" evidence="2">
    <location>
        <begin position="831"/>
        <end position="858"/>
    </location>
</feature>
<evidence type="ECO:0000256" key="2">
    <source>
        <dbReference type="SAM" id="MobiDB-lite"/>
    </source>
</evidence>
<feature type="coiled-coil region" evidence="1">
    <location>
        <begin position="498"/>
        <end position="525"/>
    </location>
</feature>
<feature type="coiled-coil region" evidence="1">
    <location>
        <begin position="1"/>
        <end position="56"/>
    </location>
</feature>
<dbReference type="EMBL" id="HBIX01003084">
    <property type="protein sequence ID" value="CAE0709632.1"/>
    <property type="molecule type" value="Transcribed_RNA"/>
</dbReference>
<reference evidence="3" key="1">
    <citation type="submission" date="2021-01" db="EMBL/GenBank/DDBJ databases">
        <authorList>
            <person name="Corre E."/>
            <person name="Pelletier E."/>
            <person name="Niang G."/>
            <person name="Scheremetjew M."/>
            <person name="Finn R."/>
            <person name="Kale V."/>
            <person name="Holt S."/>
            <person name="Cochrane G."/>
            <person name="Meng A."/>
            <person name="Brown T."/>
            <person name="Cohen L."/>
        </authorList>
    </citation>
    <scope>NUCLEOTIDE SEQUENCE</scope>
    <source>
        <strain evidence="3">10249 10 AB</strain>
    </source>
</reference>
<sequence>MERKENEIEHLQQDILSSEVRNNDTQTKLVEKETEISEMTLLIKELCSDLEREQNERVEWKDCRANLQEIWVKKHEDLLQKMHRQNIQLHNTDKILLEKEVEKGRLKTLLEELRSKLDVFETEQVALKTKIIKEKDAVIFDLQATRDELECSLKTRLTDQDTMVEDVKTLRKHLEEKARETATLRDTLTINAETIDSQYHRIQKIEQELAEKNGRIAYVELSNIELRAHLENYSVKDAEFSEAKEEYLKFAKQVNNENQSSIKDLESERQTIQHIKKDSIIARLLNPQEESMQPLQDVCIRQAHLQEKLILKDAHILKLKATEKYERNEITEQKCQSLDKDTSNFAGEILRLREILIGENCDIVPLTNYLKMLLDIHTGTGNDATIENTKIYELERARYELVNEFNSLLESSRVLHKKERHLNEKANEPSNRLKIKEENQSLMKIITSMTETSRAELQENDDMCDLISELKIVRNDMEGTEKHELCLEKKIILQSSFLEKLSDSVKAKTAKIADLQKEIVQSQDLMLENSVLRKQNECIKKTFDELSIEVLSLNKKFNNLTIANEDILSLKNELEALKKSENEKVTAYERQLSSLTMNKDVTIDTLRKDLAASRSRSAEEVACLTHELSKMRELNSDLESHCNADAMRTKEQRINVLEHTLYAQEKTVESLRSELHQVQVSMRDVTEQRRRDLEELQKELIESKSRAMNQDREYTCLKLKLDECKMEYEKEIERLKQESPLSKAMSDLEDTNIMLDVKQRLEQLKVVNIELKEENIKLGAKLERALINIQGLEAENDIASEMEKEYANVRKQLKDLECLLEENVRLKNQRHQPKETYCKNGSVPNTSHRVKGKGTEEGSRKIRASWGIRLKGSAAKGRIVTR</sequence>
<evidence type="ECO:0000256" key="1">
    <source>
        <dbReference type="SAM" id="Coils"/>
    </source>
</evidence>
<accession>A0A7S4EFN2</accession>
<evidence type="ECO:0000313" key="3">
    <source>
        <dbReference type="EMBL" id="CAE0709632.1"/>
    </source>
</evidence>
<proteinExistence type="predicted"/>
<dbReference type="AlphaFoldDB" id="A0A7S4EFN2"/>
<gene>
    <name evidence="3" type="ORF">PAUS00366_LOCUS2352</name>
</gene>
<feature type="coiled-coil region" evidence="1">
    <location>
        <begin position="96"/>
        <end position="130"/>
    </location>
</feature>
<protein>
    <submittedName>
        <fullName evidence="3">Uncharacterized protein</fullName>
    </submittedName>
</protein>